<dbReference type="Pfam" id="PF11337">
    <property type="entry name" value="DUF3139"/>
    <property type="match status" value="1"/>
</dbReference>
<dbReference type="KEGG" id="pdf:CD630DERM_31180"/>
<dbReference type="PATRIC" id="fig|1496.1373.peg.1756"/>
<accession>A0A031W9X6</accession>
<dbReference type="InterPro" id="IPR021486">
    <property type="entry name" value="DUF3139"/>
</dbReference>
<evidence type="ECO:0000313" key="5">
    <source>
        <dbReference type="EMBL" id="VFD35532.1"/>
    </source>
</evidence>
<organism evidence="2">
    <name type="scientific">Clostridioides difficile</name>
    <name type="common">Peptoclostridium difficile</name>
    <dbReference type="NCBI Taxonomy" id="1496"/>
    <lineage>
        <taxon>Bacteria</taxon>
        <taxon>Bacillati</taxon>
        <taxon>Bacillota</taxon>
        <taxon>Clostridia</taxon>
        <taxon>Peptostreptococcales</taxon>
        <taxon>Peptostreptococcaceae</taxon>
        <taxon>Clostridioides</taxon>
    </lineage>
</organism>
<evidence type="ECO:0000313" key="3">
    <source>
        <dbReference type="EMBL" id="CDS89632.1"/>
    </source>
</evidence>
<dbReference type="Proteomes" id="UP000411588">
    <property type="component" value="Unassembled WGS sequence"/>
</dbReference>
<dbReference type="EMBL" id="CAADAN010000017">
    <property type="protein sequence ID" value="VFD35532.1"/>
    <property type="molecule type" value="Genomic_DNA"/>
</dbReference>
<feature type="transmembrane region" description="Helical" evidence="1">
    <location>
        <begin position="6"/>
        <end position="24"/>
    </location>
</feature>
<reference evidence="5 6" key="2">
    <citation type="submission" date="2019-02" db="EMBL/GenBank/DDBJ databases">
        <authorList>
            <consortium name="Pathogen Informatics"/>
        </authorList>
    </citation>
    <scope>NUCLEOTIDE SEQUENCE [LARGE SCALE GENOMIC DNA]</scope>
    <source>
        <strain evidence="5">Clo34</strain>
        <strain evidence="6">clo34</strain>
    </source>
</reference>
<protein>
    <submittedName>
        <fullName evidence="5">Protein of uncharacterized function (DUF3139)</fullName>
    </submittedName>
</protein>
<keyword evidence="1" id="KW-1133">Transmembrane helix</keyword>
<dbReference type="EMBL" id="LK933294">
    <property type="protein sequence ID" value="CDT61183.1"/>
    <property type="molecule type" value="Genomic_DNA"/>
</dbReference>
<dbReference type="RefSeq" id="WP_003440031.1">
    <property type="nucleotide sequence ID" value="NZ_BAABSG010000002.1"/>
</dbReference>
<gene>
    <name evidence="4" type="ORF">BN1095_600043</name>
    <name evidence="2" type="ORF">BN1096_700290</name>
    <name evidence="3" type="ORF">BN1097_710290</name>
    <name evidence="5" type="ORF">SAMEA1402399_03584</name>
</gene>
<proteinExistence type="predicted"/>
<dbReference type="AlphaFoldDB" id="A0A031W9X6"/>
<dbReference type="EMBL" id="LK932525">
    <property type="protein sequence ID" value="CDS89002.1"/>
    <property type="molecule type" value="Genomic_DNA"/>
</dbReference>
<evidence type="ECO:0000256" key="1">
    <source>
        <dbReference type="SAM" id="Phobius"/>
    </source>
</evidence>
<keyword evidence="1" id="KW-0472">Membrane</keyword>
<evidence type="ECO:0000313" key="4">
    <source>
        <dbReference type="EMBL" id="CDT61183.1"/>
    </source>
</evidence>
<sequence length="134" mass="16206">MKKYKVIFIVLIIGIISVTGFVVYKNCIKPWKDAETYIDKYMVKQDISKDNIKSITKEKAKKASYEGILYKVYYKDDPRYEYQYFYSDNYYALYVNKVMLQIYDMENNNKLLRSNEELKSVKYPPIYLKYKPDK</sequence>
<evidence type="ECO:0000313" key="2">
    <source>
        <dbReference type="EMBL" id="CDS89002.1"/>
    </source>
</evidence>
<reference evidence="2" key="1">
    <citation type="submission" date="2014-07" db="EMBL/GenBank/DDBJ databases">
        <authorList>
            <person name="Monot Marc"/>
        </authorList>
    </citation>
    <scope>NUCLEOTIDE SEQUENCE</scope>
    <source>
        <strain evidence="4">7032989</strain>
        <strain evidence="3">7032994</strain>
    </source>
</reference>
<evidence type="ECO:0000313" key="6">
    <source>
        <dbReference type="Proteomes" id="UP000411588"/>
    </source>
</evidence>
<dbReference type="GeneID" id="66355521"/>
<dbReference type="EMBL" id="LK932411">
    <property type="protein sequence ID" value="CDS89632.1"/>
    <property type="molecule type" value="Genomic_DNA"/>
</dbReference>
<keyword evidence="1" id="KW-0812">Transmembrane</keyword>
<name>A0A031W9X6_CLODI</name>